<keyword evidence="1" id="KW-0812">Transmembrane</keyword>
<name>A0AAV2P2L4_9HYME</name>
<evidence type="ECO:0000313" key="2">
    <source>
        <dbReference type="EMBL" id="CAL1686219.1"/>
    </source>
</evidence>
<feature type="transmembrane region" description="Helical" evidence="1">
    <location>
        <begin position="12"/>
        <end position="30"/>
    </location>
</feature>
<organism evidence="2 3">
    <name type="scientific">Lasius platythorax</name>
    <dbReference type="NCBI Taxonomy" id="488582"/>
    <lineage>
        <taxon>Eukaryota</taxon>
        <taxon>Metazoa</taxon>
        <taxon>Ecdysozoa</taxon>
        <taxon>Arthropoda</taxon>
        <taxon>Hexapoda</taxon>
        <taxon>Insecta</taxon>
        <taxon>Pterygota</taxon>
        <taxon>Neoptera</taxon>
        <taxon>Endopterygota</taxon>
        <taxon>Hymenoptera</taxon>
        <taxon>Apocrita</taxon>
        <taxon>Aculeata</taxon>
        <taxon>Formicoidea</taxon>
        <taxon>Formicidae</taxon>
        <taxon>Formicinae</taxon>
        <taxon>Lasius</taxon>
        <taxon>Lasius</taxon>
    </lineage>
</organism>
<keyword evidence="1" id="KW-0472">Membrane</keyword>
<reference evidence="2" key="1">
    <citation type="submission" date="2024-04" db="EMBL/GenBank/DDBJ databases">
        <authorList>
            <consortium name="Molecular Ecology Group"/>
        </authorList>
    </citation>
    <scope>NUCLEOTIDE SEQUENCE</scope>
</reference>
<dbReference type="EMBL" id="OZ034829">
    <property type="protein sequence ID" value="CAL1686219.1"/>
    <property type="molecule type" value="Genomic_DNA"/>
</dbReference>
<keyword evidence="1" id="KW-1133">Transmembrane helix</keyword>
<proteinExistence type="predicted"/>
<keyword evidence="3" id="KW-1185">Reference proteome</keyword>
<evidence type="ECO:0000256" key="1">
    <source>
        <dbReference type="SAM" id="Phobius"/>
    </source>
</evidence>
<accession>A0AAV2P2L4</accession>
<protein>
    <submittedName>
        <fullName evidence="2">Uncharacterized protein</fullName>
    </submittedName>
</protein>
<evidence type="ECO:0000313" key="3">
    <source>
        <dbReference type="Proteomes" id="UP001497644"/>
    </source>
</evidence>
<sequence>MEMLNPRKSHHNVRLIFIVTFVIFLCYTSVTDTAGLRLKKDPVEIKLLNDSTYPWSIYNRIGIRLPRATKNSDEEDAPKRYCHNTACGWGVYDSYTRNVEYYMRNTCECPDKSYKCVRVGDDLSASAYVYRCRQNSTADDIELVEDAN</sequence>
<dbReference type="Proteomes" id="UP001497644">
    <property type="component" value="Chromosome 6"/>
</dbReference>
<gene>
    <name evidence="2" type="ORF">LPLAT_LOCUS11568</name>
</gene>
<dbReference type="AlphaFoldDB" id="A0AAV2P2L4"/>